<evidence type="ECO:0000313" key="1">
    <source>
        <dbReference type="EMBL" id="OMJ86053.1"/>
    </source>
</evidence>
<keyword evidence="2" id="KW-1185">Reference proteome</keyword>
<reference evidence="1 2" key="1">
    <citation type="submission" date="2016-11" db="EMBL/GenBank/DDBJ databases">
        <title>The macronuclear genome of Stentor coeruleus: a giant cell with tiny introns.</title>
        <authorList>
            <person name="Slabodnick M."/>
            <person name="Ruby J.G."/>
            <person name="Reiff S.B."/>
            <person name="Swart E.C."/>
            <person name="Gosai S."/>
            <person name="Prabakaran S."/>
            <person name="Witkowska E."/>
            <person name="Larue G.E."/>
            <person name="Fisher S."/>
            <person name="Freeman R.M."/>
            <person name="Gunawardena J."/>
            <person name="Chu W."/>
            <person name="Stover N.A."/>
            <person name="Gregory B.D."/>
            <person name="Nowacki M."/>
            <person name="Derisi J."/>
            <person name="Roy S.W."/>
            <person name="Marshall W.F."/>
            <person name="Sood P."/>
        </authorList>
    </citation>
    <scope>NUCLEOTIDE SEQUENCE [LARGE SCALE GENOMIC DNA]</scope>
    <source>
        <strain evidence="1">WM001</strain>
    </source>
</reference>
<dbReference type="AlphaFoldDB" id="A0A1R2CAM6"/>
<protein>
    <submittedName>
        <fullName evidence="1">Uncharacterized protein</fullName>
    </submittedName>
</protein>
<name>A0A1R2CAM6_9CILI</name>
<accession>A0A1R2CAM6</accession>
<dbReference type="Proteomes" id="UP000187209">
    <property type="component" value="Unassembled WGS sequence"/>
</dbReference>
<sequence length="100" mass="11581">MTETCSDTMTIESFSFKNSLSFLANDQDLRVKNQISPDGCQEGGFKSILLEDWEENTKTQIHYDIVFEYFTQEQTHKTINSRDRITCTGPYCTKTSCQIF</sequence>
<comment type="caution">
    <text evidence="1">The sequence shown here is derived from an EMBL/GenBank/DDBJ whole genome shotgun (WGS) entry which is preliminary data.</text>
</comment>
<proteinExistence type="predicted"/>
<evidence type="ECO:0000313" key="2">
    <source>
        <dbReference type="Proteomes" id="UP000187209"/>
    </source>
</evidence>
<organism evidence="1 2">
    <name type="scientific">Stentor coeruleus</name>
    <dbReference type="NCBI Taxonomy" id="5963"/>
    <lineage>
        <taxon>Eukaryota</taxon>
        <taxon>Sar</taxon>
        <taxon>Alveolata</taxon>
        <taxon>Ciliophora</taxon>
        <taxon>Postciliodesmatophora</taxon>
        <taxon>Heterotrichea</taxon>
        <taxon>Heterotrichida</taxon>
        <taxon>Stentoridae</taxon>
        <taxon>Stentor</taxon>
    </lineage>
</organism>
<dbReference type="EMBL" id="MPUH01000217">
    <property type="protein sequence ID" value="OMJ86053.1"/>
    <property type="molecule type" value="Genomic_DNA"/>
</dbReference>
<gene>
    <name evidence="1" type="ORF">SteCoe_12487</name>
</gene>